<protein>
    <submittedName>
        <fullName evidence="1">Uncharacterized protein</fullName>
    </submittedName>
</protein>
<proteinExistence type="predicted"/>
<dbReference type="GO" id="GO:0006355">
    <property type="term" value="P:regulation of DNA-templated transcription"/>
    <property type="evidence" value="ECO:0007669"/>
    <property type="project" value="InterPro"/>
</dbReference>
<dbReference type="SUPFAM" id="SSF47598">
    <property type="entry name" value="Ribbon-helix-helix"/>
    <property type="match status" value="1"/>
</dbReference>
<evidence type="ECO:0000313" key="1">
    <source>
        <dbReference type="EMBL" id="MDE9621042.1"/>
    </source>
</evidence>
<dbReference type="RefSeq" id="WP_275398777.1">
    <property type="nucleotide sequence ID" value="NZ_JAKIHW010000044.1"/>
</dbReference>
<dbReference type="Proteomes" id="UP001147005">
    <property type="component" value="Unassembled WGS sequence"/>
</dbReference>
<reference evidence="1" key="1">
    <citation type="submission" date="2022-01" db="EMBL/GenBank/DDBJ databases">
        <title>Genetic Characterization of Carbapenem-resistant Citrobacter spp. from China: a multicenter study.</title>
        <authorList>
            <person name="Ye L."/>
        </authorList>
    </citation>
    <scope>NUCLEOTIDE SEQUENCE</scope>
    <source>
        <strain evidence="1">IR5432</strain>
    </source>
</reference>
<dbReference type="InterPro" id="IPR010985">
    <property type="entry name" value="Ribbon_hlx_hlx"/>
</dbReference>
<dbReference type="EMBL" id="JAKIHW010000044">
    <property type="protein sequence ID" value="MDE9621042.1"/>
    <property type="molecule type" value="Genomic_DNA"/>
</dbReference>
<gene>
    <name evidence="1" type="ORF">L2111_23625</name>
</gene>
<organism evidence="1 2">
    <name type="scientific">Citrobacter portucalensis</name>
    <dbReference type="NCBI Taxonomy" id="1639133"/>
    <lineage>
        <taxon>Bacteria</taxon>
        <taxon>Pseudomonadati</taxon>
        <taxon>Pseudomonadota</taxon>
        <taxon>Gammaproteobacteria</taxon>
        <taxon>Enterobacterales</taxon>
        <taxon>Enterobacteriaceae</taxon>
        <taxon>Citrobacter</taxon>
        <taxon>Citrobacter freundii complex</taxon>
    </lineage>
</organism>
<accession>A0A9X4GKN3</accession>
<sequence length="54" mass="6137">MMNIRFSPEVYEALREAATIKGVSIPALVNSIVKNHILQQEEPNERKEASSKIR</sequence>
<evidence type="ECO:0000313" key="2">
    <source>
        <dbReference type="Proteomes" id="UP001147005"/>
    </source>
</evidence>
<name>A0A9X4GKN3_9ENTR</name>
<comment type="caution">
    <text evidence="1">The sequence shown here is derived from an EMBL/GenBank/DDBJ whole genome shotgun (WGS) entry which is preliminary data.</text>
</comment>
<dbReference type="AlphaFoldDB" id="A0A9X4GKN3"/>